<accession>A0ABW5JXG1</accession>
<evidence type="ECO:0000313" key="3">
    <source>
        <dbReference type="Proteomes" id="UP001597467"/>
    </source>
</evidence>
<dbReference type="RefSeq" id="WP_379901142.1">
    <property type="nucleotide sequence ID" value="NZ_JBHULM010000007.1"/>
</dbReference>
<protein>
    <submittedName>
        <fullName evidence="2">DUF4625 domain-containing protein</fullName>
    </submittedName>
</protein>
<reference evidence="3" key="1">
    <citation type="journal article" date="2019" name="Int. J. Syst. Evol. Microbiol.">
        <title>The Global Catalogue of Microorganisms (GCM) 10K type strain sequencing project: providing services to taxonomists for standard genome sequencing and annotation.</title>
        <authorList>
            <consortium name="The Broad Institute Genomics Platform"/>
            <consortium name="The Broad Institute Genome Sequencing Center for Infectious Disease"/>
            <person name="Wu L."/>
            <person name="Ma J."/>
        </authorList>
    </citation>
    <scope>NUCLEOTIDE SEQUENCE [LARGE SCALE GENOMIC DNA]</scope>
    <source>
        <strain evidence="3">KCTC 42808</strain>
    </source>
</reference>
<dbReference type="InterPro" id="IPR027829">
    <property type="entry name" value="DUF4625"/>
</dbReference>
<proteinExistence type="predicted"/>
<name>A0ABW5JXG1_9FLAO</name>
<sequence length="258" mass="28446">MKTNFKFLAILAFFATFLNSCSSDDDAGSTLAAPVISNFEYGEGSDHSTEQFAYKTSDIHLEADIFAEATVSSIAVSIHAHDLTPAADEVEWHFEQVFTDSNYLVMNPTFHEHISVPNNIPAGEYHVELTVTDTQGNSTEVEGHILILDVITISEVSVDSTVVRGSNFHAEFFINALNGVHTITLDIHAHGITPGAGETEYDQELVFEEGYHELNEVEFHEHITVPADAPAGEYHITFTVEDENGNTEEFETHIDITA</sequence>
<dbReference type="EMBL" id="JBHULM010000007">
    <property type="protein sequence ID" value="MFD2541436.1"/>
    <property type="molecule type" value="Genomic_DNA"/>
</dbReference>
<organism evidence="2 3">
    <name type="scientific">Lacinutrix gracilariae</name>
    <dbReference type="NCBI Taxonomy" id="1747198"/>
    <lineage>
        <taxon>Bacteria</taxon>
        <taxon>Pseudomonadati</taxon>
        <taxon>Bacteroidota</taxon>
        <taxon>Flavobacteriia</taxon>
        <taxon>Flavobacteriales</taxon>
        <taxon>Flavobacteriaceae</taxon>
        <taxon>Lacinutrix</taxon>
    </lineage>
</organism>
<evidence type="ECO:0000256" key="1">
    <source>
        <dbReference type="SAM" id="SignalP"/>
    </source>
</evidence>
<feature type="signal peptide" evidence="1">
    <location>
        <begin position="1"/>
        <end position="22"/>
    </location>
</feature>
<evidence type="ECO:0000313" key="2">
    <source>
        <dbReference type="EMBL" id="MFD2541436.1"/>
    </source>
</evidence>
<keyword evidence="3" id="KW-1185">Reference proteome</keyword>
<dbReference type="Proteomes" id="UP001597467">
    <property type="component" value="Unassembled WGS sequence"/>
</dbReference>
<keyword evidence="1" id="KW-0732">Signal</keyword>
<dbReference type="Gene3D" id="2.60.40.4140">
    <property type="match status" value="1"/>
</dbReference>
<comment type="caution">
    <text evidence="2">The sequence shown here is derived from an EMBL/GenBank/DDBJ whole genome shotgun (WGS) entry which is preliminary data.</text>
</comment>
<gene>
    <name evidence="2" type="ORF">ACFSSB_03830</name>
</gene>
<feature type="chain" id="PRO_5047344920" evidence="1">
    <location>
        <begin position="23"/>
        <end position="258"/>
    </location>
</feature>
<dbReference type="Pfam" id="PF15418">
    <property type="entry name" value="DUF4625"/>
    <property type="match status" value="2"/>
</dbReference>